<dbReference type="CDD" id="cd03789">
    <property type="entry name" value="GT9_LPS_heptosyltransferase"/>
    <property type="match status" value="1"/>
</dbReference>
<sequence>MSQHSLPPAQNATVRKILVIRLGALGDFVQSFGPFEAIRKAHPAAQITLLTTSPFVGLASASGWFDRVECDSRPRWHNIKGMLALRRQLRGYDRVYDLQTSSRTARYYRLAGKPEWSGHAVGAALRHTNPWRNAMHTLPRQRDQLHKAGIAEVPLPNVAWLENHGPKLGFAYAVLVPGAAPHRPAKRWPARFYGVLAQMLVAQGLTPLVVGTAADTPLAAEICQICPQTHDYTGATNLLELAGLVARASVAIGNDTGPMHLAAQMGCRCIVLFSAESNPALTAPLGRKPGQVSVISVPDLALLAPQRVAAAL</sequence>
<dbReference type="GO" id="GO:0009244">
    <property type="term" value="P:lipopolysaccharide core region biosynthetic process"/>
    <property type="evidence" value="ECO:0007669"/>
    <property type="project" value="TreeGrafter"/>
</dbReference>
<accession>A0A2Z5ZL41</accession>
<protein>
    <submittedName>
        <fullName evidence="3">Glycosyl transferase</fullName>
    </submittedName>
</protein>
<dbReference type="SUPFAM" id="SSF53756">
    <property type="entry name" value="UDP-Glycosyltransferase/glycogen phosphorylase"/>
    <property type="match status" value="1"/>
</dbReference>
<dbReference type="AlphaFoldDB" id="A0A2Z5ZL41"/>
<dbReference type="InterPro" id="IPR002201">
    <property type="entry name" value="Glyco_trans_9"/>
</dbReference>
<proteinExistence type="predicted"/>
<evidence type="ECO:0000256" key="2">
    <source>
        <dbReference type="ARBA" id="ARBA00022679"/>
    </source>
</evidence>
<dbReference type="PANTHER" id="PTHR30160">
    <property type="entry name" value="TETRAACYLDISACCHARIDE 4'-KINASE-RELATED"/>
    <property type="match status" value="1"/>
</dbReference>
<dbReference type="InterPro" id="IPR051199">
    <property type="entry name" value="LPS_LOS_Heptosyltrfase"/>
</dbReference>
<dbReference type="GO" id="GO:0008713">
    <property type="term" value="F:ADP-heptose-lipopolysaccharide heptosyltransferase activity"/>
    <property type="evidence" value="ECO:0007669"/>
    <property type="project" value="TreeGrafter"/>
</dbReference>
<dbReference type="GO" id="GO:0005829">
    <property type="term" value="C:cytosol"/>
    <property type="evidence" value="ECO:0007669"/>
    <property type="project" value="TreeGrafter"/>
</dbReference>
<reference evidence="3 4" key="1">
    <citation type="submission" date="2018-02" db="EMBL/GenBank/DDBJ databases">
        <title>Acetobacter orientalis genome.</title>
        <authorList>
            <person name="Nakashima N."/>
            <person name="Tamura T."/>
        </authorList>
    </citation>
    <scope>NUCLEOTIDE SEQUENCE [LARGE SCALE GENOMIC DNA]</scope>
    <source>
        <strain evidence="3 4">FAN1</strain>
    </source>
</reference>
<evidence type="ECO:0000313" key="4">
    <source>
        <dbReference type="Proteomes" id="UP000270034"/>
    </source>
</evidence>
<dbReference type="Proteomes" id="UP000270034">
    <property type="component" value="Chromosome"/>
</dbReference>
<name>A0A2Z5ZL41_9PROT</name>
<dbReference type="EMBL" id="AP018515">
    <property type="protein sequence ID" value="BBC81340.1"/>
    <property type="molecule type" value="Genomic_DNA"/>
</dbReference>
<organism evidence="3 4">
    <name type="scientific">Acetobacter orientalis</name>
    <dbReference type="NCBI Taxonomy" id="146474"/>
    <lineage>
        <taxon>Bacteria</taxon>
        <taxon>Pseudomonadati</taxon>
        <taxon>Pseudomonadota</taxon>
        <taxon>Alphaproteobacteria</taxon>
        <taxon>Acetobacterales</taxon>
        <taxon>Acetobacteraceae</taxon>
        <taxon>Acetobacter</taxon>
    </lineage>
</organism>
<dbReference type="Gene3D" id="3.40.50.2000">
    <property type="entry name" value="Glycogen Phosphorylase B"/>
    <property type="match status" value="2"/>
</dbReference>
<gene>
    <name evidence="3" type="ORF">AcetOrient_orf04523</name>
</gene>
<dbReference type="KEGG" id="aot:AcetOri_orf04523"/>
<evidence type="ECO:0000256" key="1">
    <source>
        <dbReference type="ARBA" id="ARBA00022676"/>
    </source>
</evidence>
<evidence type="ECO:0000313" key="3">
    <source>
        <dbReference type="EMBL" id="BBC81340.1"/>
    </source>
</evidence>
<dbReference type="Pfam" id="PF01075">
    <property type="entry name" value="Glyco_transf_9"/>
    <property type="match status" value="1"/>
</dbReference>
<keyword evidence="2 3" id="KW-0808">Transferase</keyword>
<keyword evidence="1" id="KW-0328">Glycosyltransferase</keyword>